<dbReference type="Proteomes" id="UP001183881">
    <property type="component" value="Unassembled WGS sequence"/>
</dbReference>
<dbReference type="EMBL" id="JAVRFA010000268">
    <property type="protein sequence ID" value="MDT0400006.1"/>
    <property type="molecule type" value="Genomic_DNA"/>
</dbReference>
<sequence>MATRLVTNRDANAAVKSVLKSECEIGTRSGKDVVVCSITTRLRYSSVTNSVCSVRIVETPASCCHT</sequence>
<evidence type="ECO:0000313" key="1">
    <source>
        <dbReference type="EMBL" id="MDT0400006.1"/>
    </source>
</evidence>
<evidence type="ECO:0000313" key="2">
    <source>
        <dbReference type="Proteomes" id="UP001183881"/>
    </source>
</evidence>
<protein>
    <submittedName>
        <fullName evidence="1">Uncharacterized protein</fullName>
    </submittedName>
</protein>
<comment type="caution">
    <text evidence="1">The sequence shown here is derived from an EMBL/GenBank/DDBJ whole genome shotgun (WGS) entry which is preliminary data.</text>
</comment>
<gene>
    <name evidence="1" type="ORF">RM705_35695</name>
</gene>
<reference evidence="2" key="1">
    <citation type="submission" date="2023-07" db="EMBL/GenBank/DDBJ databases">
        <title>30 novel species of actinomycetes from the DSMZ collection.</title>
        <authorList>
            <person name="Nouioui I."/>
        </authorList>
    </citation>
    <scope>NUCLEOTIDE SEQUENCE [LARGE SCALE GENOMIC DNA]</scope>
    <source>
        <strain evidence="2">DSM 41636</strain>
    </source>
</reference>
<name>A0ABU2Q7G6_9ACTN</name>
<accession>A0ABU2Q7G6</accession>
<feature type="non-terminal residue" evidence="1">
    <location>
        <position position="66"/>
    </location>
</feature>
<organism evidence="1 2">
    <name type="scientific">Streptomyces edwardsiae</name>
    <dbReference type="NCBI Taxonomy" id="3075527"/>
    <lineage>
        <taxon>Bacteria</taxon>
        <taxon>Bacillati</taxon>
        <taxon>Actinomycetota</taxon>
        <taxon>Actinomycetes</taxon>
        <taxon>Kitasatosporales</taxon>
        <taxon>Streptomycetaceae</taxon>
        <taxon>Streptomyces</taxon>
    </lineage>
</organism>
<proteinExistence type="predicted"/>
<dbReference type="RefSeq" id="WP_311649526.1">
    <property type="nucleotide sequence ID" value="NZ_JAVRFA010000268.1"/>
</dbReference>
<keyword evidence="2" id="KW-1185">Reference proteome</keyword>